<dbReference type="GO" id="GO:0016798">
    <property type="term" value="F:hydrolase activity, acting on glycosyl bonds"/>
    <property type="evidence" value="ECO:0007669"/>
    <property type="project" value="UniProtKB-KW"/>
</dbReference>
<accession>A0A1H0S8P2</accession>
<dbReference type="STRING" id="443156.SAMN04489867_2249"/>
<feature type="domain" description="PKD" evidence="8">
    <location>
        <begin position="1016"/>
        <end position="1101"/>
    </location>
</feature>
<evidence type="ECO:0000259" key="9">
    <source>
        <dbReference type="PROSITE" id="PS50853"/>
    </source>
</evidence>
<keyword evidence="11" id="KW-1185">Reference proteome</keyword>
<feature type="domain" description="Fibronectin type-III" evidence="9">
    <location>
        <begin position="457"/>
        <end position="556"/>
    </location>
</feature>
<dbReference type="InterPro" id="IPR003961">
    <property type="entry name" value="FN3_dom"/>
</dbReference>
<dbReference type="GO" id="GO:0016020">
    <property type="term" value="C:membrane"/>
    <property type="evidence" value="ECO:0007669"/>
    <property type="project" value="TreeGrafter"/>
</dbReference>
<dbReference type="Gene3D" id="2.60.40.10">
    <property type="entry name" value="Immunoglobulins"/>
    <property type="match status" value="5"/>
</dbReference>
<dbReference type="InterPro" id="IPR036116">
    <property type="entry name" value="FN3_sf"/>
</dbReference>
<dbReference type="CDD" id="cd00110">
    <property type="entry name" value="LamG"/>
    <property type="match status" value="1"/>
</dbReference>
<dbReference type="GO" id="GO:0042995">
    <property type="term" value="C:cell projection"/>
    <property type="evidence" value="ECO:0007669"/>
    <property type="project" value="UniProtKB-SubCell"/>
</dbReference>
<dbReference type="GO" id="GO:0000272">
    <property type="term" value="P:polysaccharide catabolic process"/>
    <property type="evidence" value="ECO:0007669"/>
    <property type="project" value="UniProtKB-KW"/>
</dbReference>
<gene>
    <name evidence="10" type="ORF">SAMN04489867_2249</name>
</gene>
<dbReference type="SUPFAM" id="SSF49265">
    <property type="entry name" value="Fibronectin type III"/>
    <property type="match status" value="1"/>
</dbReference>
<dbReference type="InterPro" id="IPR001791">
    <property type="entry name" value="Laminin_G"/>
</dbReference>
<keyword evidence="2 7" id="KW-0732">Signal</keyword>
<dbReference type="Pfam" id="PF18911">
    <property type="entry name" value="PKD_4"/>
    <property type="match status" value="4"/>
</dbReference>
<dbReference type="InterPro" id="IPR013783">
    <property type="entry name" value="Ig-like_fold"/>
</dbReference>
<dbReference type="SMART" id="SM00560">
    <property type="entry name" value="LamGL"/>
    <property type="match status" value="2"/>
</dbReference>
<dbReference type="InterPro" id="IPR000601">
    <property type="entry name" value="PKD_dom"/>
</dbReference>
<evidence type="ECO:0000256" key="6">
    <source>
        <dbReference type="ARBA" id="ARBA00023326"/>
    </source>
</evidence>
<dbReference type="InterPro" id="IPR006558">
    <property type="entry name" value="LamG-like"/>
</dbReference>
<evidence type="ECO:0000313" key="11">
    <source>
        <dbReference type="Proteomes" id="UP000199077"/>
    </source>
</evidence>
<dbReference type="Proteomes" id="UP000199077">
    <property type="component" value="Chromosome I"/>
</dbReference>
<dbReference type="SUPFAM" id="SSF50969">
    <property type="entry name" value="YVTN repeat-like/Quinoprotein amine dehydrogenase"/>
    <property type="match status" value="1"/>
</dbReference>
<keyword evidence="5" id="KW-0378">Hydrolase</keyword>
<evidence type="ECO:0000256" key="3">
    <source>
        <dbReference type="ARBA" id="ARBA00023157"/>
    </source>
</evidence>
<evidence type="ECO:0000313" key="10">
    <source>
        <dbReference type="EMBL" id="SDP38037.1"/>
    </source>
</evidence>
<dbReference type="SMART" id="SM00089">
    <property type="entry name" value="PKD"/>
    <property type="match status" value="4"/>
</dbReference>
<dbReference type="PROSITE" id="PS50093">
    <property type="entry name" value="PKD"/>
    <property type="match status" value="4"/>
</dbReference>
<organism evidence="10 11">
    <name type="scientific">Pedococcus dokdonensis</name>
    <dbReference type="NCBI Taxonomy" id="443156"/>
    <lineage>
        <taxon>Bacteria</taxon>
        <taxon>Bacillati</taxon>
        <taxon>Actinomycetota</taxon>
        <taxon>Actinomycetes</taxon>
        <taxon>Micrococcales</taxon>
        <taxon>Intrasporangiaceae</taxon>
        <taxon>Pedococcus</taxon>
    </lineage>
</organism>
<dbReference type="InterPro" id="IPR013320">
    <property type="entry name" value="ConA-like_dom_sf"/>
</dbReference>
<dbReference type="GO" id="GO:0031410">
    <property type="term" value="C:cytoplasmic vesicle"/>
    <property type="evidence" value="ECO:0007669"/>
    <property type="project" value="TreeGrafter"/>
</dbReference>
<keyword evidence="6" id="KW-0624">Polysaccharide degradation</keyword>
<evidence type="ECO:0000256" key="1">
    <source>
        <dbReference type="ARBA" id="ARBA00004316"/>
    </source>
</evidence>
<feature type="domain" description="PKD" evidence="8">
    <location>
        <begin position="1099"/>
        <end position="1188"/>
    </location>
</feature>
<reference evidence="11" key="1">
    <citation type="submission" date="2016-10" db="EMBL/GenBank/DDBJ databases">
        <authorList>
            <person name="Varghese N."/>
            <person name="Submissions S."/>
        </authorList>
    </citation>
    <scope>NUCLEOTIDE SEQUENCE [LARGE SCALE GENOMIC DNA]</scope>
    <source>
        <strain evidence="11">DSM 22329</strain>
    </source>
</reference>
<dbReference type="SUPFAM" id="SSF49299">
    <property type="entry name" value="PKD domain"/>
    <property type="match status" value="4"/>
</dbReference>
<keyword evidence="6" id="KW-0119">Carbohydrate metabolism</keyword>
<dbReference type="EMBL" id="LT629711">
    <property type="protein sequence ID" value="SDP38037.1"/>
    <property type="molecule type" value="Genomic_DNA"/>
</dbReference>
<dbReference type="RefSeq" id="WP_157693001.1">
    <property type="nucleotide sequence ID" value="NZ_LT629711.1"/>
</dbReference>
<dbReference type="PROSITE" id="PS50853">
    <property type="entry name" value="FN3"/>
    <property type="match status" value="1"/>
</dbReference>
<dbReference type="InterPro" id="IPR029865">
    <property type="entry name" value="KIAA0319-like"/>
</dbReference>
<dbReference type="PANTHER" id="PTHR46182:SF2">
    <property type="entry name" value="FI19480P1"/>
    <property type="match status" value="1"/>
</dbReference>
<dbReference type="Pfam" id="PF13385">
    <property type="entry name" value="Laminin_G_3"/>
    <property type="match status" value="2"/>
</dbReference>
<dbReference type="SUPFAM" id="SSF49899">
    <property type="entry name" value="Concanavalin A-like lectins/glucanases"/>
    <property type="match status" value="2"/>
</dbReference>
<comment type="subcellular location">
    <subcellularLocation>
        <location evidence="1">Cell projection</location>
    </subcellularLocation>
</comment>
<dbReference type="InterPro" id="IPR035986">
    <property type="entry name" value="PKD_dom_sf"/>
</dbReference>
<sequence>MSGRRLTAFGVAGAIAVLGVVLPAQTASAAVDPATPDVVTTDALPTWQINGVVYSQAIVGNTVYVTGSFTKARPPGVAAGGAGEVDALNIFAYDLTTGNRVASFNHSLNAQGLVIKASPDKTRLYVGGDFSAVDGVARGKVAAFTVATGALVSGGGYVPPNVGGQVRGLGVTGSTVYVGGNFLSANGVSRTRLAAFQNSNGAMLPWAPKAENGYVWTMTMSPDNSKVIPGGSFTTLNGVPAMGMGAIDSATGATLPWAATSKIHAGGSQAAITALKTDGQRIYGGAYAFVLGQENFANFEGTFGLNPDTGAIEFVNDCLGDTYDVAPIKNLLYMVSHYHDCTAVDSIPDTNPRARWQKAAVTYNYPTDLTTRNDVYGWNYQGYQYARMLHWWPDLSFGTYTSAQQAAWTVDAVGDYVVMGGEFPRVNGALQQGLVRMKTKATAPKLRGPRYTTVPATPTPSTNAVSLTAGTVRVSWGSAWDQEDKNLKYEVLRNNNTFVHTTTGDSEFWDLPTKGFVDTGLTPGSSVRYQVRITDSDGNILWSPVSNTVTVGSGSPSAYAQTVIDDGASHLWRLGEGSGSSIDWAGFDDLAMSGGYTRGAAGSIIGDSDKATSFGGSDGLGATTSQIVGPDVFTLETWFKTTTTSGGKLIGFGNANTGTSSNYDRHIYMEPDGRITFGIYHDGFFTTTSPTALNDGQWHQVVGTMGPSGLTLYVDGRKTGSNGGTSVAQAYSGYWRIGGDSPWSGNAYFAGDIDDVAIYPAVLPLSKVQSHYIASGRTLNVPTRPSDAYGQAVWDADPDLYWRLGDTTDTAKDAGPAESDGQYNGGYAQGQSGAFDGATNKAVAFNGSDGFVASKRVYSNPHNYTLEAWVKTTSTNGGKVIGFGCSNTGTSGCYDRHVYFNNDGTLTFGVWTGFTNTITTPLAYNDGQWHHVMATQSNTDGMALYVDGVLRGTNGQNDAQAYDGYWRVGGDNHWGCCSPFLAGTIDEVAVYSSVLPASAAAQHFQLGGGNVANQPPMAAFTHTENDLALSVNGSSSSDADGSIIGYSWNWGDGTPVGSGATATHTYAAAGTYTVTLMVTDNDGDTDTEAIPVTVTAPPPNQLPMAAFTHTETFLTTSVNGSTSTDPDGTIVTYAWNWGDASPAGVGATANHTYAAAGTYTVTLTVTDDDGAIDTETSDVTVVENQAPTAAFTHTETNLAMSVNGSTSSDPDGTIASYSWNWGDATANGTGATANHTYATAGTYTVTLTVTDNGGKTDTETASVTVTGPPNQLPTAAFTHTENALQTSVNGSTSSDPDGTIASYSWNWGDLTANGTGATANHTYAAAGTYTVTLTVTDNQGGTDTETASVTVAAATVFARDDFGRTVASGWGTADVGGPWTLGGLASRWSVSAGTGKVSLNAGDGFNGYLPSISSTSTEAKVLITTDKVPTGGGQYVSVIGRRVSSTVDYRAKVRMAAGGAVAVWLTRNSSGTETVLTSATLAGVNYGAGDALRVRLQVTGTAPTTVRVKVWKNGTAEPAAWSLTSTDNTAGFQAAGSAGLYPYVSGTSTNGPVVYSFDEWWVGPPQP</sequence>
<keyword evidence="5" id="KW-0326">Glycosidase</keyword>
<evidence type="ECO:0000256" key="4">
    <source>
        <dbReference type="ARBA" id="ARBA00023273"/>
    </source>
</evidence>
<feature type="signal peptide" evidence="7">
    <location>
        <begin position="1"/>
        <end position="29"/>
    </location>
</feature>
<dbReference type="CDD" id="cd00146">
    <property type="entry name" value="PKD"/>
    <property type="match status" value="3"/>
</dbReference>
<proteinExistence type="predicted"/>
<dbReference type="InterPro" id="IPR022409">
    <property type="entry name" value="PKD/Chitinase_dom"/>
</dbReference>
<evidence type="ECO:0000259" key="8">
    <source>
        <dbReference type="PROSITE" id="PS50093"/>
    </source>
</evidence>
<keyword evidence="4" id="KW-0966">Cell projection</keyword>
<protein>
    <submittedName>
        <fullName evidence="10">PKD repeat-containing protein</fullName>
    </submittedName>
</protein>
<feature type="chain" id="PRO_5009251369" evidence="7">
    <location>
        <begin position="30"/>
        <end position="1567"/>
    </location>
</feature>
<dbReference type="OrthoDB" id="9802683at2"/>
<dbReference type="InterPro" id="IPR011044">
    <property type="entry name" value="Quino_amine_DH_bsu"/>
</dbReference>
<dbReference type="Gene3D" id="2.60.120.200">
    <property type="match status" value="2"/>
</dbReference>
<feature type="domain" description="PKD" evidence="8">
    <location>
        <begin position="1183"/>
        <end position="1266"/>
    </location>
</feature>
<name>A0A1H0S8P2_9MICO</name>
<evidence type="ECO:0000256" key="7">
    <source>
        <dbReference type="SAM" id="SignalP"/>
    </source>
</evidence>
<dbReference type="PANTHER" id="PTHR46182">
    <property type="entry name" value="FI19480P1"/>
    <property type="match status" value="1"/>
</dbReference>
<keyword evidence="3" id="KW-1015">Disulfide bond</keyword>
<evidence type="ECO:0000256" key="2">
    <source>
        <dbReference type="ARBA" id="ARBA00022729"/>
    </source>
</evidence>
<evidence type="ECO:0000256" key="5">
    <source>
        <dbReference type="ARBA" id="ARBA00023295"/>
    </source>
</evidence>
<feature type="domain" description="PKD" evidence="8">
    <location>
        <begin position="1269"/>
        <end position="1356"/>
    </location>
</feature>